<reference evidence="3 4" key="1">
    <citation type="submission" date="2016-10" db="EMBL/GenBank/DDBJ databases">
        <authorList>
            <person name="Varghese N."/>
            <person name="Submissions S."/>
        </authorList>
    </citation>
    <scope>NUCLEOTIDE SEQUENCE [LARGE SCALE GENOMIC DNA]</scope>
    <source>
        <strain evidence="3 4">DSM 20748</strain>
    </source>
</reference>
<keyword evidence="1" id="KW-0472">Membrane</keyword>
<protein>
    <recommendedName>
        <fullName evidence="2">DUF1206 domain-containing protein</fullName>
    </recommendedName>
</protein>
<dbReference type="EMBL" id="FNOS01000003">
    <property type="protein sequence ID" value="SDX88021.1"/>
    <property type="molecule type" value="Genomic_DNA"/>
</dbReference>
<dbReference type="Proteomes" id="UP000198647">
    <property type="component" value="Unassembled WGS sequence"/>
</dbReference>
<feature type="domain" description="DUF1206" evidence="2">
    <location>
        <begin position="202"/>
        <end position="270"/>
    </location>
</feature>
<keyword evidence="4" id="KW-1185">Reference proteome</keyword>
<feature type="transmembrane region" description="Helical" evidence="1">
    <location>
        <begin position="151"/>
        <end position="172"/>
    </location>
</feature>
<feature type="transmembrane region" description="Helical" evidence="1">
    <location>
        <begin position="31"/>
        <end position="50"/>
    </location>
</feature>
<dbReference type="RefSeq" id="WP_093106924.1">
    <property type="nucleotide sequence ID" value="NZ_FNOS01000003.1"/>
</dbReference>
<feature type="transmembrane region" description="Helical" evidence="1">
    <location>
        <begin position="70"/>
        <end position="88"/>
    </location>
</feature>
<dbReference type="InterPro" id="IPR009597">
    <property type="entry name" value="DUF1206"/>
</dbReference>
<sequence length="283" mass="30409">MGKSIHPDEYVREEIKPWIRRSARIGYMAKGCVYFIVGLLALLAAAGFGGKATGTSGMFRSLARIPLGNILVWLMGLGLFMYIGWVLIKAFLDPKGEGKGMGGLIKRFAYFINAGIYTVLAVQAIGIAVNAISGGGGSGNTLSAKLLQQPFGAWILGGIGAGVIGYGVYEIANGLTQRFMKAFLIGDMDYHERKIAKNTGTAGLVSRGAVLGLIGFFFIRTALSHDPGQAKGLDGALSEIASQPFGRWILGFVSAGLILYGIYQVTRGRYEHMQFGKKERERL</sequence>
<comment type="caution">
    <text evidence="3">The sequence shown here is derived from an EMBL/GenBank/DDBJ whole genome shotgun (WGS) entry which is preliminary data.</text>
</comment>
<proteinExistence type="predicted"/>
<name>A0A1H3FAN6_9BACI</name>
<evidence type="ECO:0000313" key="3">
    <source>
        <dbReference type="EMBL" id="SDX88021.1"/>
    </source>
</evidence>
<accession>A0A1H3FAN6</accession>
<evidence type="ECO:0000256" key="1">
    <source>
        <dbReference type="SAM" id="Phobius"/>
    </source>
</evidence>
<feature type="transmembrane region" description="Helical" evidence="1">
    <location>
        <begin position="245"/>
        <end position="263"/>
    </location>
</feature>
<feature type="domain" description="DUF1206" evidence="2">
    <location>
        <begin position="25"/>
        <end position="92"/>
    </location>
</feature>
<dbReference type="Pfam" id="PF06724">
    <property type="entry name" value="DUF1206"/>
    <property type="match status" value="3"/>
</dbReference>
<gene>
    <name evidence="3" type="ORF">SAMN04488081_1593</name>
</gene>
<evidence type="ECO:0000313" key="4">
    <source>
        <dbReference type="Proteomes" id="UP000198647"/>
    </source>
</evidence>
<keyword evidence="1" id="KW-1133">Transmembrane helix</keyword>
<evidence type="ECO:0000259" key="2">
    <source>
        <dbReference type="Pfam" id="PF06724"/>
    </source>
</evidence>
<organism evidence="3 4">
    <name type="scientific">Salimicrobium album</name>
    <dbReference type="NCBI Taxonomy" id="50717"/>
    <lineage>
        <taxon>Bacteria</taxon>
        <taxon>Bacillati</taxon>
        <taxon>Bacillota</taxon>
        <taxon>Bacilli</taxon>
        <taxon>Bacillales</taxon>
        <taxon>Bacillaceae</taxon>
        <taxon>Salimicrobium</taxon>
    </lineage>
</organism>
<feature type="domain" description="DUF1206" evidence="2">
    <location>
        <begin position="109"/>
        <end position="176"/>
    </location>
</feature>
<feature type="transmembrane region" description="Helical" evidence="1">
    <location>
        <begin position="108"/>
        <end position="131"/>
    </location>
</feature>
<feature type="transmembrane region" description="Helical" evidence="1">
    <location>
        <begin position="204"/>
        <end position="225"/>
    </location>
</feature>
<keyword evidence="1" id="KW-0812">Transmembrane</keyword>